<dbReference type="Gene3D" id="3.40.50.1240">
    <property type="entry name" value="Phosphoglycerate mutase-like"/>
    <property type="match status" value="1"/>
</dbReference>
<dbReference type="PANTHER" id="PTHR48100:SF1">
    <property type="entry name" value="HISTIDINE PHOSPHATASE FAMILY PROTEIN-RELATED"/>
    <property type="match status" value="1"/>
</dbReference>
<evidence type="ECO:0008006" key="3">
    <source>
        <dbReference type="Google" id="ProtNLM"/>
    </source>
</evidence>
<sequence length="302" mass="34198">MDSTDSHPTVNAANAQPKTVYLIRHGVAKHNICNPETGERPDIANDVTLTDPPLVRQGVWQAQVLGENLRRRGIAAEKGFDQTMDVESCDGAATVELVVCSPLTRCLQTASYVFPGHFTRHRNHDTSACSNHSNNHKSESISNEYTIIRSRKTPLTILNGDCRVFCHEDVREAFGMHYPDKRSPLSHLKATFPNVTFHPCMTEHDTAWSPHTRETYHDVIHRVRNFFQWLSHQPHNCIAIVTHGVWMECALMEYCPEVLEGGKKRVYNCEVYCGKLVVMESFGVEDPCVKLKNVRPVSLYNT</sequence>
<protein>
    <recommendedName>
        <fullName evidence="3">Phosphoglycerate mutase-like protein</fullName>
    </recommendedName>
</protein>
<dbReference type="EMBL" id="JABMIG020000025">
    <property type="protein sequence ID" value="KAL3801642.1"/>
    <property type="molecule type" value="Genomic_DNA"/>
</dbReference>
<evidence type="ECO:0000313" key="2">
    <source>
        <dbReference type="Proteomes" id="UP001516023"/>
    </source>
</evidence>
<dbReference type="SMART" id="SM00855">
    <property type="entry name" value="PGAM"/>
    <property type="match status" value="1"/>
</dbReference>
<evidence type="ECO:0000313" key="1">
    <source>
        <dbReference type="EMBL" id="KAL3801642.1"/>
    </source>
</evidence>
<proteinExistence type="predicted"/>
<dbReference type="AlphaFoldDB" id="A0ABD3QML0"/>
<keyword evidence="2" id="KW-1185">Reference proteome</keyword>
<dbReference type="InterPro" id="IPR029033">
    <property type="entry name" value="His_PPase_superfam"/>
</dbReference>
<dbReference type="SUPFAM" id="SSF53254">
    <property type="entry name" value="Phosphoglycerate mutase-like"/>
    <property type="match status" value="1"/>
</dbReference>
<gene>
    <name evidence="1" type="ORF">HJC23_013147</name>
</gene>
<reference evidence="1 2" key="1">
    <citation type="journal article" date="2020" name="G3 (Bethesda)">
        <title>Improved Reference Genome for Cyclotella cryptica CCMP332, a Model for Cell Wall Morphogenesis, Salinity Adaptation, and Lipid Production in Diatoms (Bacillariophyta).</title>
        <authorList>
            <person name="Roberts W.R."/>
            <person name="Downey K.M."/>
            <person name="Ruck E.C."/>
            <person name="Traller J.C."/>
            <person name="Alverson A.J."/>
        </authorList>
    </citation>
    <scope>NUCLEOTIDE SEQUENCE [LARGE SCALE GENOMIC DNA]</scope>
    <source>
        <strain evidence="1 2">CCMP332</strain>
    </source>
</reference>
<dbReference type="CDD" id="cd07067">
    <property type="entry name" value="HP_PGM_like"/>
    <property type="match status" value="1"/>
</dbReference>
<dbReference type="Pfam" id="PF00300">
    <property type="entry name" value="His_Phos_1"/>
    <property type="match status" value="1"/>
</dbReference>
<dbReference type="InterPro" id="IPR050275">
    <property type="entry name" value="PGM_Phosphatase"/>
</dbReference>
<comment type="caution">
    <text evidence="1">The sequence shown here is derived from an EMBL/GenBank/DDBJ whole genome shotgun (WGS) entry which is preliminary data.</text>
</comment>
<name>A0ABD3QML0_9STRA</name>
<accession>A0ABD3QML0</accession>
<dbReference type="InterPro" id="IPR013078">
    <property type="entry name" value="His_Pase_superF_clade-1"/>
</dbReference>
<organism evidence="1 2">
    <name type="scientific">Cyclotella cryptica</name>
    <dbReference type="NCBI Taxonomy" id="29204"/>
    <lineage>
        <taxon>Eukaryota</taxon>
        <taxon>Sar</taxon>
        <taxon>Stramenopiles</taxon>
        <taxon>Ochrophyta</taxon>
        <taxon>Bacillariophyta</taxon>
        <taxon>Coscinodiscophyceae</taxon>
        <taxon>Thalassiosirophycidae</taxon>
        <taxon>Stephanodiscales</taxon>
        <taxon>Stephanodiscaceae</taxon>
        <taxon>Cyclotella</taxon>
    </lineage>
</organism>
<dbReference type="PANTHER" id="PTHR48100">
    <property type="entry name" value="BROAD-SPECIFICITY PHOSPHATASE YOR283W-RELATED"/>
    <property type="match status" value="1"/>
</dbReference>
<dbReference type="Proteomes" id="UP001516023">
    <property type="component" value="Unassembled WGS sequence"/>
</dbReference>